<dbReference type="AlphaFoldDB" id="A0A8J4M5S5"/>
<sequence>MGNGPFSVVLSNGTGAYSSGCANQAYWSDLLVTTPSAALPVPCFLRGTRIRTKRGDIPVEALELGDKVVVPGGAVRPILWRGHRDIDCHHHPRPSDVWPVRISAGACGFDTPRRDLSSRPIIPSSSTACSSPFATSSPAPPSRRSRASVSPTFVSNSRTTIFCSPRGWRRRAISIPAIARPSPMAAPPSRETARKNGAGQMAPPGSAFPALARRFWICGFFRPDRSGRGLASHRRNQIPARSR</sequence>
<feature type="compositionally biased region" description="Low complexity" evidence="1">
    <location>
        <begin position="180"/>
        <end position="190"/>
    </location>
</feature>
<dbReference type="InterPro" id="IPR036844">
    <property type="entry name" value="Hint_dom_sf"/>
</dbReference>
<dbReference type="Pfam" id="PF13403">
    <property type="entry name" value="Hint_2"/>
    <property type="match status" value="1"/>
</dbReference>
<dbReference type="EMBL" id="DTQM01000098">
    <property type="protein sequence ID" value="HGC42599.1"/>
    <property type="molecule type" value="Genomic_DNA"/>
</dbReference>
<organism evidence="3">
    <name type="scientific">Acidicaldus sp</name>
    <dbReference type="NCBI Taxonomy" id="1872105"/>
    <lineage>
        <taxon>Bacteria</taxon>
        <taxon>Pseudomonadati</taxon>
        <taxon>Pseudomonadota</taxon>
        <taxon>Alphaproteobacteria</taxon>
        <taxon>Acetobacterales</taxon>
        <taxon>Acetobacteraceae</taxon>
        <taxon>Acidicaldus</taxon>
    </lineage>
</organism>
<accession>A0A8J4M5S5</accession>
<dbReference type="SUPFAM" id="SSF51294">
    <property type="entry name" value="Hedgehog/intein (Hint) domain"/>
    <property type="match status" value="1"/>
</dbReference>
<name>A0A8J4M5S5_9PROT</name>
<feature type="region of interest" description="Disordered" evidence="1">
    <location>
        <begin position="120"/>
        <end position="151"/>
    </location>
</feature>
<proteinExistence type="predicted"/>
<feature type="compositionally biased region" description="Low complexity" evidence="1">
    <location>
        <begin position="123"/>
        <end position="137"/>
    </location>
</feature>
<dbReference type="InterPro" id="IPR028992">
    <property type="entry name" value="Hedgehog/Intein_dom"/>
</dbReference>
<feature type="domain" description="Hedgehog/Intein (Hint)" evidence="2">
    <location>
        <begin position="42"/>
        <end position="117"/>
    </location>
</feature>
<feature type="region of interest" description="Disordered" evidence="1">
    <location>
        <begin position="180"/>
        <end position="202"/>
    </location>
</feature>
<evidence type="ECO:0000313" key="3">
    <source>
        <dbReference type="EMBL" id="HGC42599.1"/>
    </source>
</evidence>
<evidence type="ECO:0000256" key="1">
    <source>
        <dbReference type="SAM" id="MobiDB-lite"/>
    </source>
</evidence>
<reference evidence="3" key="1">
    <citation type="journal article" date="2020" name="mSystems">
        <title>Genome- and Community-Level Interaction Insights into Carbon Utilization and Element Cycling Functions of Hydrothermarchaeota in Hydrothermal Sediment.</title>
        <authorList>
            <person name="Zhou Z."/>
            <person name="Liu Y."/>
            <person name="Xu W."/>
            <person name="Pan J."/>
            <person name="Luo Z.H."/>
            <person name="Li M."/>
        </authorList>
    </citation>
    <scope>NUCLEOTIDE SEQUENCE</scope>
    <source>
        <strain evidence="3">SpSt-997</strain>
    </source>
</reference>
<protein>
    <recommendedName>
        <fullName evidence="2">Hedgehog/Intein (Hint) domain-containing protein</fullName>
    </recommendedName>
</protein>
<comment type="caution">
    <text evidence="3">The sequence shown here is derived from an EMBL/GenBank/DDBJ whole genome shotgun (WGS) entry which is preliminary data.</text>
</comment>
<gene>
    <name evidence="3" type="ORF">ENY07_05170</name>
</gene>
<evidence type="ECO:0000259" key="2">
    <source>
        <dbReference type="Pfam" id="PF13403"/>
    </source>
</evidence>
<feature type="region of interest" description="Disordered" evidence="1">
    <location>
        <begin position="223"/>
        <end position="243"/>
    </location>
</feature>
<feature type="compositionally biased region" description="Basic residues" evidence="1">
    <location>
        <begin position="231"/>
        <end position="243"/>
    </location>
</feature>